<dbReference type="EMBL" id="CP096658">
    <property type="protein sequence ID" value="UPW01957.1"/>
    <property type="molecule type" value="Genomic_DNA"/>
</dbReference>
<dbReference type="InterPro" id="IPR040624">
    <property type="entry name" value="HalOD1"/>
</dbReference>
<protein>
    <recommendedName>
        <fullName evidence="2">Halobacterial output domain-containing protein</fullName>
    </recommendedName>
</protein>
<evidence type="ECO:0000313" key="3">
    <source>
        <dbReference type="EMBL" id="UPW01957.1"/>
    </source>
</evidence>
<accession>A0A8U0ILE2</accession>
<dbReference type="RefSeq" id="WP_248656344.1">
    <property type="nucleotide sequence ID" value="NZ_CP096658.1"/>
</dbReference>
<dbReference type="KEGG" id="haxz:M0R88_07630"/>
<name>A0A8U0ILE2_9EURY</name>
<dbReference type="AlphaFoldDB" id="A0A8U0ILE2"/>
<evidence type="ECO:0000259" key="2">
    <source>
        <dbReference type="Pfam" id="PF18545"/>
    </source>
</evidence>
<dbReference type="GeneID" id="72189715"/>
<gene>
    <name evidence="3" type="ORF">M0R88_07630</name>
</gene>
<reference evidence="3" key="1">
    <citation type="submission" date="2022-04" db="EMBL/GenBank/DDBJ databases">
        <title>Diverse halophilic archaea isolated from saline environments.</title>
        <authorList>
            <person name="Cui H.-L."/>
        </authorList>
    </citation>
    <scope>NUCLEOTIDE SEQUENCE</scope>
    <source>
        <strain evidence="3">XZYJT40</strain>
    </source>
</reference>
<dbReference type="Proteomes" id="UP000830434">
    <property type="component" value="Chromosome"/>
</dbReference>
<feature type="domain" description="Halobacterial output" evidence="2">
    <location>
        <begin position="24"/>
        <end position="93"/>
    </location>
</feature>
<organism evidence="3 4">
    <name type="scientific">Halorussus gelatinilyticus</name>
    <dbReference type="NCBI Taxonomy" id="2937524"/>
    <lineage>
        <taxon>Archaea</taxon>
        <taxon>Methanobacteriati</taxon>
        <taxon>Methanobacteriota</taxon>
        <taxon>Stenosarchaea group</taxon>
        <taxon>Halobacteria</taxon>
        <taxon>Halobacteriales</taxon>
        <taxon>Haladaptataceae</taxon>
        <taxon>Halorussus</taxon>
    </lineage>
</organism>
<proteinExistence type="predicted"/>
<feature type="region of interest" description="Disordered" evidence="1">
    <location>
        <begin position="1"/>
        <end position="20"/>
    </location>
</feature>
<sequence length="96" mass="10384">MATADGNGPSRGGVPIYETRHDGDASLSQTIIEAVASAEGVDPTDRDLKLYEAVDLEALDTLFERRSSDDHWQFEFAIDGFLVVVTGSGHVSVWDS</sequence>
<evidence type="ECO:0000256" key="1">
    <source>
        <dbReference type="SAM" id="MobiDB-lite"/>
    </source>
</evidence>
<evidence type="ECO:0000313" key="4">
    <source>
        <dbReference type="Proteomes" id="UP000830434"/>
    </source>
</evidence>
<keyword evidence="4" id="KW-1185">Reference proteome</keyword>
<dbReference type="Pfam" id="PF18545">
    <property type="entry name" value="HalOD1"/>
    <property type="match status" value="1"/>
</dbReference>